<dbReference type="EMBL" id="JAXOVC010000002">
    <property type="protein sequence ID" value="KAK4505224.1"/>
    <property type="molecule type" value="Genomic_DNA"/>
</dbReference>
<feature type="region of interest" description="Disordered" evidence="1">
    <location>
        <begin position="21"/>
        <end position="77"/>
    </location>
</feature>
<feature type="compositionally biased region" description="Pro residues" evidence="1">
    <location>
        <begin position="37"/>
        <end position="52"/>
    </location>
</feature>
<name>A0ABR0EUC2_ZASCE</name>
<accession>A0ABR0EUC2</accession>
<proteinExistence type="predicted"/>
<keyword evidence="3" id="KW-1185">Reference proteome</keyword>
<evidence type="ECO:0000313" key="3">
    <source>
        <dbReference type="Proteomes" id="UP001305779"/>
    </source>
</evidence>
<protein>
    <submittedName>
        <fullName evidence="2">Uncharacterized protein</fullName>
    </submittedName>
</protein>
<sequence length="465" mass="51343">MAGRIARGISGIVGLGQEAYQHNKEKKAAAAGSTSSPQPPPQNQSLTPPPPSYTNIVDREKGETDINVSSDEEDDEDLWLEDDAQTAIIQPTQPEPRPKIHDAEKWTTAFLQRHPPPPMQLNPLPAAVIIPQRRPGTRTRGFVRAYAPALADSGIDQKAWLEFMDGFHEQTEQQGYFNVTNIAVALSVLSYTISCGPSIIVHLSALAVHTSIEAGRRLYISKKTNTYLDEMNAHYFQPRGLYALIMQYDPSTSQDSWTLDAASLSANAVSHRTNDEHSTTAGFKASSGKTLESQIPDVCPLIFPDLESATEEEQKNGFRKAIGFARDYYDRRERATFASHNQGSKLNLDQEKPFAGRYADPTKLEGSGLIGVLTGGAVDPRKRRRERRAAMGRGGLIRGRRGGGSGGQRTGIIGGVRKVLGERVLYLMVVNMPSKEEMEVAAQMEARMKAEQPNWFEKFQASHRR</sequence>
<dbReference type="InterPro" id="IPR053221">
    <property type="entry name" value="Burnettramic_acid_biosynth"/>
</dbReference>
<organism evidence="2 3">
    <name type="scientific">Zasmidium cellare</name>
    <name type="common">Wine cellar mold</name>
    <name type="synonym">Racodium cellare</name>
    <dbReference type="NCBI Taxonomy" id="395010"/>
    <lineage>
        <taxon>Eukaryota</taxon>
        <taxon>Fungi</taxon>
        <taxon>Dikarya</taxon>
        <taxon>Ascomycota</taxon>
        <taxon>Pezizomycotina</taxon>
        <taxon>Dothideomycetes</taxon>
        <taxon>Dothideomycetidae</taxon>
        <taxon>Mycosphaerellales</taxon>
        <taxon>Mycosphaerellaceae</taxon>
        <taxon>Zasmidium</taxon>
    </lineage>
</organism>
<evidence type="ECO:0000313" key="2">
    <source>
        <dbReference type="EMBL" id="KAK4505224.1"/>
    </source>
</evidence>
<dbReference type="PANTHER" id="PTHR38887">
    <property type="entry name" value="CHROMOSOME 21, WHOLE GENOME SHOTGUN SEQUENCE"/>
    <property type="match status" value="1"/>
</dbReference>
<comment type="caution">
    <text evidence="2">The sequence shown here is derived from an EMBL/GenBank/DDBJ whole genome shotgun (WGS) entry which is preliminary data.</text>
</comment>
<reference evidence="2 3" key="1">
    <citation type="journal article" date="2023" name="G3 (Bethesda)">
        <title>A chromosome-level genome assembly of Zasmidium syzygii isolated from banana leaves.</title>
        <authorList>
            <person name="van Westerhoven A.C."/>
            <person name="Mehrabi R."/>
            <person name="Talebi R."/>
            <person name="Steentjes M.B.F."/>
            <person name="Corcolon B."/>
            <person name="Chong P.A."/>
            <person name="Kema G.H.J."/>
            <person name="Seidl M.F."/>
        </authorList>
    </citation>
    <scope>NUCLEOTIDE SEQUENCE [LARGE SCALE GENOMIC DNA]</scope>
    <source>
        <strain evidence="2 3">P124</strain>
    </source>
</reference>
<dbReference type="PANTHER" id="PTHR38887:SF1">
    <property type="entry name" value="RAS MODIFICATION PROTEIN ERF4"/>
    <property type="match status" value="1"/>
</dbReference>
<gene>
    <name evidence="2" type="ORF">PRZ48_003187</name>
</gene>
<evidence type="ECO:0000256" key="1">
    <source>
        <dbReference type="SAM" id="MobiDB-lite"/>
    </source>
</evidence>
<dbReference type="Proteomes" id="UP001305779">
    <property type="component" value="Unassembled WGS sequence"/>
</dbReference>